<dbReference type="Gene3D" id="3.30.1780.10">
    <property type="entry name" value="ornithine cyclodeaminase, domain 1"/>
    <property type="match status" value="1"/>
</dbReference>
<reference evidence="2" key="1">
    <citation type="submission" date="2016-01" db="EMBL/GenBank/DDBJ databases">
        <authorList>
            <person name="Peeters C."/>
        </authorList>
    </citation>
    <scope>NUCLEOTIDE SEQUENCE</scope>
    <source>
        <strain evidence="2">LMG 29321</strain>
    </source>
</reference>
<evidence type="ECO:0000313" key="3">
    <source>
        <dbReference type="Proteomes" id="UP000071859"/>
    </source>
</evidence>
<dbReference type="GO" id="GO:0019752">
    <property type="term" value="P:carboxylic acid metabolic process"/>
    <property type="evidence" value="ECO:0007669"/>
    <property type="project" value="UniProtKB-ARBA"/>
</dbReference>
<proteinExistence type="inferred from homology"/>
<dbReference type="AlphaFoldDB" id="A0A158ECY8"/>
<comment type="similarity">
    <text evidence="1">Belongs to the ornithine cyclodeaminase/mu-crystallin family.</text>
</comment>
<comment type="caution">
    <text evidence="2">The sequence shown here is derived from an EMBL/GenBank/DDBJ whole genome shotgun (WGS) entry which is preliminary data.</text>
</comment>
<protein>
    <submittedName>
        <fullName evidence="2">Ornithine cyclodeaminase</fullName>
    </submittedName>
</protein>
<dbReference type="InterPro" id="IPR036291">
    <property type="entry name" value="NAD(P)-bd_dom_sf"/>
</dbReference>
<keyword evidence="3" id="KW-1185">Reference proteome</keyword>
<dbReference type="Gene3D" id="3.40.50.720">
    <property type="entry name" value="NAD(P)-binding Rossmann-like Domain"/>
    <property type="match status" value="1"/>
</dbReference>
<dbReference type="RefSeq" id="WP_062610961.1">
    <property type="nucleotide sequence ID" value="NZ_FCOX02000061.1"/>
</dbReference>
<evidence type="ECO:0000313" key="2">
    <source>
        <dbReference type="EMBL" id="SAL04266.1"/>
    </source>
</evidence>
<dbReference type="InterPro" id="IPR003462">
    <property type="entry name" value="ODC_Mu_crystall"/>
</dbReference>
<dbReference type="OrthoDB" id="5293744at2"/>
<dbReference type="PIRSF" id="PIRSF001439">
    <property type="entry name" value="CryM"/>
    <property type="match status" value="1"/>
</dbReference>
<name>A0A158ECY8_9BURK</name>
<dbReference type="Pfam" id="PF02423">
    <property type="entry name" value="OCD_Mu_crystall"/>
    <property type="match status" value="1"/>
</dbReference>
<dbReference type="FunFam" id="3.40.50.720:FF:000311">
    <property type="entry name" value="Ornithine cyclodeaminase"/>
    <property type="match status" value="1"/>
</dbReference>
<accession>A0A158ECY8</accession>
<dbReference type="SUPFAM" id="SSF51735">
    <property type="entry name" value="NAD(P)-binding Rossmann-fold domains"/>
    <property type="match status" value="1"/>
</dbReference>
<dbReference type="EMBL" id="FCOX02000061">
    <property type="protein sequence ID" value="SAL04266.1"/>
    <property type="molecule type" value="Genomic_DNA"/>
</dbReference>
<evidence type="ECO:0000256" key="1">
    <source>
        <dbReference type="ARBA" id="ARBA00008903"/>
    </source>
</evidence>
<dbReference type="GO" id="GO:0016491">
    <property type="term" value="F:oxidoreductase activity"/>
    <property type="evidence" value="ECO:0007669"/>
    <property type="project" value="UniProtKB-ARBA"/>
</dbReference>
<organism evidence="2 3">
    <name type="scientific">Caballeronia calidae</name>
    <dbReference type="NCBI Taxonomy" id="1777139"/>
    <lineage>
        <taxon>Bacteria</taxon>
        <taxon>Pseudomonadati</taxon>
        <taxon>Pseudomonadota</taxon>
        <taxon>Betaproteobacteria</taxon>
        <taxon>Burkholderiales</taxon>
        <taxon>Burkholderiaceae</taxon>
        <taxon>Caballeronia</taxon>
    </lineage>
</organism>
<dbReference type="Proteomes" id="UP000071859">
    <property type="component" value="Unassembled WGS sequence"/>
</dbReference>
<dbReference type="GO" id="GO:0005737">
    <property type="term" value="C:cytoplasm"/>
    <property type="evidence" value="ECO:0007669"/>
    <property type="project" value="TreeGrafter"/>
</dbReference>
<dbReference type="InterPro" id="IPR023401">
    <property type="entry name" value="ODC_N"/>
</dbReference>
<dbReference type="PANTHER" id="PTHR13812:SF19">
    <property type="entry name" value="KETIMINE REDUCTASE MU-CRYSTALLIN"/>
    <property type="match status" value="1"/>
</dbReference>
<dbReference type="PANTHER" id="PTHR13812">
    <property type="entry name" value="KETIMINE REDUCTASE MU-CRYSTALLIN"/>
    <property type="match status" value="1"/>
</dbReference>
<gene>
    <name evidence="2" type="ORF">AWB78_06877</name>
</gene>
<sequence length="310" mass="33276">MQIISAQQIQSVLDWSGVLDALHRGHAGARPSGGSYFIGDARFGLFSRGVILPGKGAGVKIASIHPANGVAVPPLPSEQAAFLVLDERTKGLVAMLDGPEITRWKTAADSALAARMLCSEHSEVLLVLGAGPVARSLTDAYLHIRPSIREVLLWNRTPSRLEAARSALDARNIRVSIVQDLDAAVARADIITAATSASTPVIRGECVRPGTHVDLVGGYRSDMQEADCDVFRGARIFVDDRQNAVQSGDIQIPLQAGVIRDSDIEGDLFDLCRMTAFHRSAADRTVYKNAGGAHLDLIVSQYVVEQLKPR</sequence>